<evidence type="ECO:0000313" key="2">
    <source>
        <dbReference type="EMBL" id="RJP58097.1"/>
    </source>
</evidence>
<gene>
    <name evidence="2" type="ORF">C4541_08700</name>
</gene>
<name>A0A3A4R5K1_9BACT</name>
<comment type="caution">
    <text evidence="2">The sequence shown here is derived from an EMBL/GenBank/DDBJ whole genome shotgun (WGS) entry which is preliminary data.</text>
</comment>
<dbReference type="Proteomes" id="UP000266426">
    <property type="component" value="Unassembled WGS sequence"/>
</dbReference>
<proteinExistence type="predicted"/>
<feature type="region of interest" description="Disordered" evidence="1">
    <location>
        <begin position="1"/>
        <end position="32"/>
    </location>
</feature>
<reference evidence="2 3" key="1">
    <citation type="journal article" date="2017" name="ISME J.">
        <title>Energy and carbon metabolisms in a deep terrestrial subsurface fluid microbial community.</title>
        <authorList>
            <person name="Momper L."/>
            <person name="Jungbluth S.P."/>
            <person name="Lee M.D."/>
            <person name="Amend J.P."/>
        </authorList>
    </citation>
    <scope>NUCLEOTIDE SEQUENCE [LARGE SCALE GENOMIC DNA]</scope>
    <source>
        <strain evidence="2">SURF_26</strain>
    </source>
</reference>
<dbReference type="EMBL" id="QZJZ01000071">
    <property type="protein sequence ID" value="RJP58097.1"/>
    <property type="molecule type" value="Genomic_DNA"/>
</dbReference>
<evidence type="ECO:0000256" key="1">
    <source>
        <dbReference type="SAM" id="MobiDB-lite"/>
    </source>
</evidence>
<organism evidence="2 3">
    <name type="scientific">Candidatus Auribacter fodinae</name>
    <dbReference type="NCBI Taxonomy" id="2093366"/>
    <lineage>
        <taxon>Bacteria</taxon>
        <taxon>Pseudomonadati</taxon>
        <taxon>Candidatus Auribacterota</taxon>
        <taxon>Candidatus Auribacteria</taxon>
        <taxon>Candidatus Auribacterales</taxon>
        <taxon>Candidatus Auribacteraceae</taxon>
        <taxon>Candidatus Auribacter</taxon>
    </lineage>
</organism>
<feature type="compositionally biased region" description="Polar residues" evidence="1">
    <location>
        <begin position="21"/>
        <end position="32"/>
    </location>
</feature>
<dbReference type="AlphaFoldDB" id="A0A3A4R5K1"/>
<protein>
    <submittedName>
        <fullName evidence="2">Uncharacterized protein</fullName>
    </submittedName>
</protein>
<sequence>MIEKNERSTNRNNGQAPPMNTVKTPLNQRQDQELSSSQEIHLSWRDVPAGIIELLDSFPYEDNFKITIHNLKEGNTLLDRLKKHSVKYQECYLSKSLYYFINRDYDISVKALKRSMMYYRVSRFTKQTQDAAHRSVRTYFYCLVLQGVIHYIRGCYRKARRSLLKSGSLEHHQAVLEFISLIDHIRSRKQ</sequence>
<accession>A0A3A4R5K1</accession>
<evidence type="ECO:0000313" key="3">
    <source>
        <dbReference type="Proteomes" id="UP000266426"/>
    </source>
</evidence>